<keyword evidence="4" id="KW-1185">Reference proteome</keyword>
<name>A0AAN0NKP0_9RHOB</name>
<proteinExistence type="predicted"/>
<dbReference type="InterPro" id="IPR019223">
    <property type="entry name" value="DUF2147"/>
</dbReference>
<protein>
    <submittedName>
        <fullName evidence="3">DUF2147 domain-containing protein</fullName>
    </submittedName>
</protein>
<accession>A0AAN0NKP0</accession>
<evidence type="ECO:0000256" key="1">
    <source>
        <dbReference type="SAM" id="SignalP"/>
    </source>
</evidence>
<gene>
    <name evidence="3" type="ORF">AABB31_01060</name>
</gene>
<reference evidence="4" key="1">
    <citation type="submission" date="2024-04" db="EMBL/GenBank/DDBJ databases">
        <title>Phylogenomic analyses of a clade within the roseobacter group suggest taxonomic reassignments of species of the genera Aestuariivita, Citreicella, Loktanella, Nautella, Pelagibaca, Ruegeria, Thalassobius, Thiobacimonas and Tropicibacter, and the proposal o.</title>
        <authorList>
            <person name="Jeon C.O."/>
        </authorList>
    </citation>
    <scope>NUCLEOTIDE SEQUENCE [LARGE SCALE GENOMIC DNA]</scope>
    <source>
        <strain evidence="4">SS1-5</strain>
        <plasmid evidence="4">pSS1-5</plasmid>
    </source>
</reference>
<evidence type="ECO:0000313" key="3">
    <source>
        <dbReference type="EMBL" id="WZU65729.1"/>
    </source>
</evidence>
<organism evidence="3 4">
    <name type="scientific">Yoonia rhodophyticola</name>
    <dbReference type="NCBI Taxonomy" id="3137370"/>
    <lineage>
        <taxon>Bacteria</taxon>
        <taxon>Pseudomonadati</taxon>
        <taxon>Pseudomonadota</taxon>
        <taxon>Alphaproteobacteria</taxon>
        <taxon>Rhodobacterales</taxon>
        <taxon>Paracoccaceae</taxon>
        <taxon>Yoonia</taxon>
    </lineage>
</organism>
<feature type="chain" id="PRO_5043008869" evidence="1">
    <location>
        <begin position="27"/>
        <end position="147"/>
    </location>
</feature>
<evidence type="ECO:0000313" key="4">
    <source>
        <dbReference type="Proteomes" id="UP001470809"/>
    </source>
</evidence>
<dbReference type="Gene3D" id="2.40.128.520">
    <property type="match status" value="1"/>
</dbReference>
<evidence type="ECO:0000259" key="2">
    <source>
        <dbReference type="Pfam" id="PF09917"/>
    </source>
</evidence>
<reference evidence="3 4" key="2">
    <citation type="submission" date="2024-08" db="EMBL/GenBank/DDBJ databases">
        <title>Phylogenomic analyses of a clade within the roseobacter group suggest taxonomic reassignments of species of the genera Aestuariivita, Citreicella, Loktanella, Nautella, Pelagibaca, Ruegeria, Thalassobius, Thiobacimonas and Tropicibacter, and the proposal o.</title>
        <authorList>
            <person name="Jeon C.O."/>
        </authorList>
    </citation>
    <scope>NUCLEOTIDE SEQUENCE [LARGE SCALE GENOMIC DNA]</scope>
    <source>
        <strain evidence="3 4">SS1-5</strain>
        <plasmid evidence="3 4">pSS1-5</plasmid>
    </source>
</reference>
<dbReference type="AlphaFoldDB" id="A0AAN0NKP0"/>
<feature type="domain" description="DUF2147" evidence="2">
    <location>
        <begin position="43"/>
        <end position="129"/>
    </location>
</feature>
<feature type="signal peptide" evidence="1">
    <location>
        <begin position="1"/>
        <end position="26"/>
    </location>
</feature>
<dbReference type="Proteomes" id="UP001470809">
    <property type="component" value="Plasmid pSS1-5"/>
</dbReference>
<dbReference type="EMBL" id="CP151764">
    <property type="protein sequence ID" value="WZU65729.1"/>
    <property type="molecule type" value="Genomic_DNA"/>
</dbReference>
<dbReference type="RefSeq" id="WP_342075063.1">
    <property type="nucleotide sequence ID" value="NZ_CP151764.2"/>
</dbReference>
<geneLocation type="plasmid" evidence="3 4">
    <name>pSS1-5</name>
</geneLocation>
<dbReference type="KEGG" id="yrh:AABB31_01060"/>
<keyword evidence="3" id="KW-0614">Plasmid</keyword>
<sequence length="147" mass="16253">MTMERRTVASCAVFALIFGVAMPSSAWSETLRGTFASPGMAIVVQFDRCDDNTDTICGTLVWSWEGEDELSVPFGTVIAPALRQTDRGWEGHLTDPDSGRMFRGTVVRAGRDQLILRGCAGPFCTTERWYSLASIQTVIENLRGRDR</sequence>
<keyword evidence="1" id="KW-0732">Signal</keyword>
<dbReference type="Pfam" id="PF09917">
    <property type="entry name" value="DUF2147"/>
    <property type="match status" value="1"/>
</dbReference>